<keyword evidence="1" id="KW-0732">Signal</keyword>
<dbReference type="Proteomes" id="UP000322699">
    <property type="component" value="Unassembled WGS sequence"/>
</dbReference>
<evidence type="ECO:0000313" key="2">
    <source>
        <dbReference type="EMBL" id="KAA1257811.1"/>
    </source>
</evidence>
<feature type="signal peptide" evidence="1">
    <location>
        <begin position="1"/>
        <end position="29"/>
    </location>
</feature>
<evidence type="ECO:0000256" key="1">
    <source>
        <dbReference type="SAM" id="SignalP"/>
    </source>
</evidence>
<reference evidence="2 3" key="1">
    <citation type="submission" date="2019-08" db="EMBL/GenBank/DDBJ databases">
        <title>Deep-cultivation of Planctomycetes and their phenomic and genomic characterization uncovers novel biology.</title>
        <authorList>
            <person name="Wiegand S."/>
            <person name="Jogler M."/>
            <person name="Boedeker C."/>
            <person name="Pinto D."/>
            <person name="Vollmers J."/>
            <person name="Rivas-Marin E."/>
            <person name="Kohn T."/>
            <person name="Peeters S.H."/>
            <person name="Heuer A."/>
            <person name="Rast P."/>
            <person name="Oberbeckmann S."/>
            <person name="Bunk B."/>
            <person name="Jeske O."/>
            <person name="Meyerdierks A."/>
            <person name="Storesund J.E."/>
            <person name="Kallscheuer N."/>
            <person name="Luecker S."/>
            <person name="Lage O.M."/>
            <person name="Pohl T."/>
            <person name="Merkel B.J."/>
            <person name="Hornburger P."/>
            <person name="Mueller R.-W."/>
            <person name="Bruemmer F."/>
            <person name="Labrenz M."/>
            <person name="Spormann A.M."/>
            <person name="Op Den Camp H."/>
            <person name="Overmann J."/>
            <person name="Amann R."/>
            <person name="Jetten M.S.M."/>
            <person name="Mascher T."/>
            <person name="Medema M.H."/>
            <person name="Devos D.P."/>
            <person name="Kaster A.-K."/>
            <person name="Ovreas L."/>
            <person name="Rohde M."/>
            <person name="Galperin M.Y."/>
            <person name="Jogler C."/>
        </authorList>
    </citation>
    <scope>NUCLEOTIDE SEQUENCE [LARGE SCALE GENOMIC DNA]</scope>
    <source>
        <strain evidence="2 3">LF1</strain>
    </source>
</reference>
<sequence precursor="true">MMTFSFRWLLFRASVCVLATLCSIENSFADGGVLNFSLSDESTSEPVISRVELWRPESQRKGRPLALMPVRKTVPAGIGMVVDRSVELSLPEGAYRFRIVRGPEYRIISGDFSLEKTSLDDHHVDLPRMVNMLAEGWVSGDCLVPPSAYSFPLRMASEDLHVATVAGEIPARPIAGRGDDDPIVFDPTWIRHDAAFLDGLAIIGPSKAIDDELPIDTLLRCKESSDVVSVIENPFAWQLPVWLATEKIDGVFVLGDWLRLDRKVMRVAGGRSVQSLMKCHAQAVGQWAETIYHQMLEAGLQIAPMAGSGDGSGKTPIGYNRTYVTTSARSYGEQDDQPTAPASVNEWWLAAIAGQSVVTNGPCLRPTLAGKIPGHVFEATAGEVLNLRPELRLAVRDPVDYLDVIHNGTVRYSARLDEFAKAGGQIPPLEIKESGWVIVRVVTAHEDHLRAAFSAPWYIVYDDQPRVTAESVKFFADWLKEYERRLLDLPADDLRKHIPHVKRARQFWSSKTPTIQ</sequence>
<evidence type="ECO:0000313" key="3">
    <source>
        <dbReference type="Proteomes" id="UP000322699"/>
    </source>
</evidence>
<name>A0A5B1CC47_9BACT</name>
<dbReference type="EMBL" id="VRLW01000001">
    <property type="protein sequence ID" value="KAA1257811.1"/>
    <property type="molecule type" value="Genomic_DNA"/>
</dbReference>
<gene>
    <name evidence="2" type="ORF">LF1_03010</name>
</gene>
<dbReference type="AlphaFoldDB" id="A0A5B1CC47"/>
<dbReference type="RefSeq" id="WP_235033138.1">
    <property type="nucleotide sequence ID" value="NZ_VRLW01000001.1"/>
</dbReference>
<accession>A0A5B1CC47</accession>
<organism evidence="2 3">
    <name type="scientific">Rubripirellula obstinata</name>
    <dbReference type="NCBI Taxonomy" id="406547"/>
    <lineage>
        <taxon>Bacteria</taxon>
        <taxon>Pseudomonadati</taxon>
        <taxon>Planctomycetota</taxon>
        <taxon>Planctomycetia</taxon>
        <taxon>Pirellulales</taxon>
        <taxon>Pirellulaceae</taxon>
        <taxon>Rubripirellula</taxon>
    </lineage>
</organism>
<protein>
    <submittedName>
        <fullName evidence="2">Uncharacterized protein</fullName>
    </submittedName>
</protein>
<keyword evidence="3" id="KW-1185">Reference proteome</keyword>
<proteinExistence type="predicted"/>
<feature type="chain" id="PRO_5023122452" evidence="1">
    <location>
        <begin position="30"/>
        <end position="516"/>
    </location>
</feature>
<comment type="caution">
    <text evidence="2">The sequence shown here is derived from an EMBL/GenBank/DDBJ whole genome shotgun (WGS) entry which is preliminary data.</text>
</comment>